<reference evidence="1 2" key="1">
    <citation type="journal article" date="2019" name="Nat. Ecol. Evol.">
        <title>Megaphylogeny resolves global patterns of mushroom evolution.</title>
        <authorList>
            <person name="Varga T."/>
            <person name="Krizsan K."/>
            <person name="Foldi C."/>
            <person name="Dima B."/>
            <person name="Sanchez-Garcia M."/>
            <person name="Sanchez-Ramirez S."/>
            <person name="Szollosi G.J."/>
            <person name="Szarkandi J.G."/>
            <person name="Papp V."/>
            <person name="Albert L."/>
            <person name="Andreopoulos W."/>
            <person name="Angelini C."/>
            <person name="Antonin V."/>
            <person name="Barry K.W."/>
            <person name="Bougher N.L."/>
            <person name="Buchanan P."/>
            <person name="Buyck B."/>
            <person name="Bense V."/>
            <person name="Catcheside P."/>
            <person name="Chovatia M."/>
            <person name="Cooper J."/>
            <person name="Damon W."/>
            <person name="Desjardin D."/>
            <person name="Finy P."/>
            <person name="Geml J."/>
            <person name="Haridas S."/>
            <person name="Hughes K."/>
            <person name="Justo A."/>
            <person name="Karasinski D."/>
            <person name="Kautmanova I."/>
            <person name="Kiss B."/>
            <person name="Kocsube S."/>
            <person name="Kotiranta H."/>
            <person name="LaButti K.M."/>
            <person name="Lechner B.E."/>
            <person name="Liimatainen K."/>
            <person name="Lipzen A."/>
            <person name="Lukacs Z."/>
            <person name="Mihaltcheva S."/>
            <person name="Morgado L.N."/>
            <person name="Niskanen T."/>
            <person name="Noordeloos M.E."/>
            <person name="Ohm R.A."/>
            <person name="Ortiz-Santana B."/>
            <person name="Ovrebo C."/>
            <person name="Racz N."/>
            <person name="Riley R."/>
            <person name="Savchenko A."/>
            <person name="Shiryaev A."/>
            <person name="Soop K."/>
            <person name="Spirin V."/>
            <person name="Szebenyi C."/>
            <person name="Tomsovsky M."/>
            <person name="Tulloss R.E."/>
            <person name="Uehling J."/>
            <person name="Grigoriev I.V."/>
            <person name="Vagvolgyi C."/>
            <person name="Papp T."/>
            <person name="Martin F.M."/>
            <person name="Miettinen O."/>
            <person name="Hibbett D.S."/>
            <person name="Nagy L.G."/>
        </authorList>
    </citation>
    <scope>NUCLEOTIDE SEQUENCE [LARGE SCALE GENOMIC DNA]</scope>
    <source>
        <strain evidence="1 2">NL-1719</strain>
    </source>
</reference>
<proteinExistence type="predicted"/>
<dbReference type="Proteomes" id="UP000308600">
    <property type="component" value="Unassembled WGS sequence"/>
</dbReference>
<sequence length="904" mass="99969">MAFPIPAHLPRKANPQDVSSHILNRVDSATNENLNSELVKSWLTELDETIQSTKKRLYERVESDRKAYDGQLTTSRSVQTRLKTLTSNVDTLHESLLSEESGLVPRLVTELKRHSTLAQEALDVKVQHTALASLLQCRTQHAALMGHVKSGNLPEAVQVSKSLEDLMSSSPPALRRSSVMSDFKRTLNTTKARVEELLSEAYSRSVVLTPKGITITSSVQVRESQFELPLSSILSAMSNHSLLDQLSTLRRNLTNHFLDNVLKQPFALAESSTIGFQHTLTLTPEPPNSPGSTRLNNVALVLDFLQTHLFPSLPSSQATSFKQSLCKPLTSSLLNHLLLPNLPPTFDTLPIFLKLVEQAVSFEDKYVIKLLQNDIHDRVIKTWGEGVSGHYERQRREHILEHCRSIVISPEAPSDTFRVEIDVLPDEFAPLEAPEPDSSTAAESGEAEAAWGFEEDTTLGESEGDSWGLDDDIPETDPIPEPQEDDTSAPKPPPADGTEEPDSEAAWDLNDGDNDATWDDDPWSNNPPDEPAIDVQHTPVKVASRLEKAASKSKKPMNGHHTESPTLHPPPSSALGKTPEKQEAPVQAGPPPKENYLVSGRTKLILRIVADVLTEGRQLQASRILPTVAGMSAPGTIIFQSASSCLDLYRALYPIKFSTTLSAPERAMRYSNDCLYLSEELDNMLHAGSYEDGVKQKLVDCKEHFRVLSESWLYDTVNVQKERINEALVEGTQGFTESADEERFDEYEEAINGALKTTKRVASSLKVVLSRTKYLIATGQIVEGVLTQMLSDILALPDIPEVESHKLAELCRIFHALEGLFMGEGEQGSLILSYVPSWLKFSYLSELLEASLADVTYLFEEGALVDFEIEEIIQLVRALFADTPLRTNTINKILQGHPVPNASG</sequence>
<protein>
    <submittedName>
        <fullName evidence="1">Uncharacterized protein</fullName>
    </submittedName>
</protein>
<evidence type="ECO:0000313" key="2">
    <source>
        <dbReference type="Proteomes" id="UP000308600"/>
    </source>
</evidence>
<name>A0ACD3AJB3_9AGAR</name>
<dbReference type="EMBL" id="ML208431">
    <property type="protein sequence ID" value="TFK65606.1"/>
    <property type="molecule type" value="Genomic_DNA"/>
</dbReference>
<organism evidence="1 2">
    <name type="scientific">Pluteus cervinus</name>
    <dbReference type="NCBI Taxonomy" id="181527"/>
    <lineage>
        <taxon>Eukaryota</taxon>
        <taxon>Fungi</taxon>
        <taxon>Dikarya</taxon>
        <taxon>Basidiomycota</taxon>
        <taxon>Agaricomycotina</taxon>
        <taxon>Agaricomycetes</taxon>
        <taxon>Agaricomycetidae</taxon>
        <taxon>Agaricales</taxon>
        <taxon>Pluteineae</taxon>
        <taxon>Pluteaceae</taxon>
        <taxon>Pluteus</taxon>
    </lineage>
</organism>
<accession>A0ACD3AJB3</accession>
<keyword evidence="2" id="KW-1185">Reference proteome</keyword>
<evidence type="ECO:0000313" key="1">
    <source>
        <dbReference type="EMBL" id="TFK65606.1"/>
    </source>
</evidence>
<gene>
    <name evidence="1" type="ORF">BDN72DRAFT_889334</name>
</gene>